<keyword evidence="4" id="KW-0276">Fatty acid metabolism</keyword>
<feature type="active site" description="Proton acceptor" evidence="10">
    <location>
        <position position="146"/>
    </location>
</feature>
<evidence type="ECO:0000256" key="5">
    <source>
        <dbReference type="ARBA" id="ARBA00023002"/>
    </source>
</evidence>
<evidence type="ECO:0000256" key="10">
    <source>
        <dbReference type="PIRSR" id="PIRSR000094-1"/>
    </source>
</evidence>
<dbReference type="PANTHER" id="PTHR43159">
    <property type="entry name" value="ENOYL-[ACYL-CARRIER-PROTEIN] REDUCTASE"/>
    <property type="match status" value="1"/>
</dbReference>
<dbReference type="EMBL" id="AYKG01000023">
    <property type="protein sequence ID" value="ROO28088.1"/>
    <property type="molecule type" value="Genomic_DNA"/>
</dbReference>
<dbReference type="AlphaFoldDB" id="A0A423PRA0"/>
<dbReference type="Pfam" id="PF13561">
    <property type="entry name" value="adh_short_C2"/>
    <property type="match status" value="1"/>
</dbReference>
<keyword evidence="8 9" id="KW-0275">Fatty acid biosynthesis</keyword>
<evidence type="ECO:0000256" key="9">
    <source>
        <dbReference type="PIRNR" id="PIRNR000094"/>
    </source>
</evidence>
<protein>
    <recommendedName>
        <fullName evidence="9">Enoyl-[acyl-carrier-protein] reductase [NADH]</fullName>
        <ecNumber evidence="9">1.3.1.9</ecNumber>
    </recommendedName>
</protein>
<dbReference type="InterPro" id="IPR002347">
    <property type="entry name" value="SDR_fam"/>
</dbReference>
<evidence type="ECO:0000256" key="12">
    <source>
        <dbReference type="PIRSR" id="PIRSR000094-3"/>
    </source>
</evidence>
<dbReference type="InterPro" id="IPR014358">
    <property type="entry name" value="Enoyl-ACP_Rdtase_NADH"/>
</dbReference>
<comment type="similarity">
    <text evidence="2 9">Belongs to the short-chain dehydrogenases/reductases (SDR) family. FabI subfamily.</text>
</comment>
<dbReference type="InterPro" id="IPR036291">
    <property type="entry name" value="NAD(P)-bd_dom_sf"/>
</dbReference>
<dbReference type="InParanoid" id="A0A423PRA0"/>
<feature type="binding site" evidence="11">
    <location>
        <position position="95"/>
    </location>
    <ligand>
        <name>substrate</name>
    </ligand>
</feature>
<feature type="binding site" evidence="12">
    <location>
        <position position="163"/>
    </location>
    <ligand>
        <name>NAD(+)</name>
        <dbReference type="ChEBI" id="CHEBI:57540"/>
    </ligand>
</feature>
<accession>A0A423PRA0</accession>
<dbReference type="FunCoup" id="A0A423PRA0">
    <property type="interactions" value="391"/>
</dbReference>
<evidence type="ECO:0000256" key="6">
    <source>
        <dbReference type="ARBA" id="ARBA00023027"/>
    </source>
</evidence>
<feature type="active site" description="Proton acceptor" evidence="10">
    <location>
        <position position="156"/>
    </location>
</feature>
<dbReference type="FunFam" id="1.10.8.400:FF:000001">
    <property type="entry name" value="Enoyl-[acyl-carrier-protein] reductase [NADH]"/>
    <property type="match status" value="1"/>
</dbReference>
<dbReference type="CDD" id="cd05372">
    <property type="entry name" value="ENR_SDR"/>
    <property type="match status" value="1"/>
</dbReference>
<comment type="pathway">
    <text evidence="1">Lipid metabolism; fatty acid biosynthesis.</text>
</comment>
<dbReference type="PANTHER" id="PTHR43159:SF2">
    <property type="entry name" value="ENOYL-[ACYL-CARRIER-PROTEIN] REDUCTASE [NADH], CHLOROPLASTIC"/>
    <property type="match status" value="1"/>
</dbReference>
<dbReference type="PRINTS" id="PR00081">
    <property type="entry name" value="GDHRDH"/>
</dbReference>
<reference evidence="13 14" key="1">
    <citation type="submission" date="2013-10" db="EMBL/GenBank/DDBJ databases">
        <title>Salinisphaera japonica YTM-1 Genome Sequencing.</title>
        <authorList>
            <person name="Lai Q."/>
            <person name="Li C."/>
            <person name="Shao Z."/>
        </authorList>
    </citation>
    <scope>NUCLEOTIDE SEQUENCE [LARGE SCALE GENOMIC DNA]</scope>
    <source>
        <strain evidence="13 14">YTM-1</strain>
    </source>
</reference>
<keyword evidence="6 9" id="KW-0520">NAD</keyword>
<comment type="catalytic activity">
    <reaction evidence="9">
        <text>a 2,3-saturated acyl-[ACP] + NAD(+) = a (2E)-enoyl-[ACP] + NADH + H(+)</text>
        <dbReference type="Rhea" id="RHEA:10240"/>
        <dbReference type="Rhea" id="RHEA-COMP:9925"/>
        <dbReference type="Rhea" id="RHEA-COMP:9926"/>
        <dbReference type="ChEBI" id="CHEBI:15378"/>
        <dbReference type="ChEBI" id="CHEBI:57540"/>
        <dbReference type="ChEBI" id="CHEBI:57945"/>
        <dbReference type="ChEBI" id="CHEBI:78784"/>
        <dbReference type="ChEBI" id="CHEBI:78785"/>
        <dbReference type="EC" id="1.3.1.9"/>
    </reaction>
</comment>
<keyword evidence="3 9" id="KW-0444">Lipid biosynthesis</keyword>
<proteinExistence type="inferred from homology"/>
<dbReference type="OrthoDB" id="9803628at2"/>
<dbReference type="GO" id="GO:0004318">
    <property type="term" value="F:enoyl-[acyl-carrier-protein] reductase (NADH) activity"/>
    <property type="evidence" value="ECO:0007669"/>
    <property type="project" value="UniProtKB-EC"/>
</dbReference>
<evidence type="ECO:0000256" key="8">
    <source>
        <dbReference type="ARBA" id="ARBA00023160"/>
    </source>
</evidence>
<evidence type="ECO:0000313" key="13">
    <source>
        <dbReference type="EMBL" id="ROO28088.1"/>
    </source>
</evidence>
<keyword evidence="7" id="KW-0443">Lipid metabolism</keyword>
<feature type="binding site" evidence="12">
    <location>
        <begin position="64"/>
        <end position="65"/>
    </location>
    <ligand>
        <name>NAD(+)</name>
        <dbReference type="ChEBI" id="CHEBI:57540"/>
    </ligand>
</feature>
<feature type="binding site" evidence="12">
    <location>
        <position position="40"/>
    </location>
    <ligand>
        <name>NAD(+)</name>
        <dbReference type="ChEBI" id="CHEBI:57540"/>
    </ligand>
</feature>
<dbReference type="PIRSF" id="PIRSF000094">
    <property type="entry name" value="Enoyl-ACP_rdct"/>
    <property type="match status" value="1"/>
</dbReference>
<name>A0A423PRA0_9GAMM</name>
<dbReference type="UniPathway" id="UPA00094"/>
<evidence type="ECO:0000256" key="1">
    <source>
        <dbReference type="ARBA" id="ARBA00005194"/>
    </source>
</evidence>
<comment type="caution">
    <text evidence="13">The sequence shown here is derived from an EMBL/GenBank/DDBJ whole genome shotgun (WGS) entry which is preliminary data.</text>
</comment>
<evidence type="ECO:0000256" key="4">
    <source>
        <dbReference type="ARBA" id="ARBA00022832"/>
    </source>
</evidence>
<evidence type="ECO:0000256" key="7">
    <source>
        <dbReference type="ARBA" id="ARBA00023098"/>
    </source>
</evidence>
<gene>
    <name evidence="13" type="ORF">SAJA_08475</name>
</gene>
<dbReference type="GO" id="GO:0006633">
    <property type="term" value="P:fatty acid biosynthetic process"/>
    <property type="evidence" value="ECO:0007669"/>
    <property type="project" value="UniProtKB-UniPathway"/>
</dbReference>
<sequence>MGFLTGKKALITGLASDRSIAYGIARAMRDQGAELVLTYQGDKLKGRVEKMGADLGATAVLPLDVAEDAQIDALFTSLGEHWDELDVLVHAIGYAPREALSGGYLDSISRDASRIAHDISAYSFAALAKAARPMLSDRASLITLTYLGAERVMPGYNVMGPAKASLEANMRFIAADLGNQGIRVNAISAGPIKTLAAAGIGGFRKMLTYAKDTAALKRNVTQEEIGNAAAFLGSDLASGITGEVIYVDGGYRVMGMGPLDTAE</sequence>
<dbReference type="Gene3D" id="1.10.8.400">
    <property type="entry name" value="Enoyl acyl carrier protein reductase"/>
    <property type="match status" value="1"/>
</dbReference>
<dbReference type="RefSeq" id="WP_123658199.1">
    <property type="nucleotide sequence ID" value="NZ_AYKG01000023.1"/>
</dbReference>
<dbReference type="Gene3D" id="3.40.50.720">
    <property type="entry name" value="NAD(P)-binding Rossmann-like Domain"/>
    <property type="match status" value="1"/>
</dbReference>
<keyword evidence="5 9" id="KW-0560">Oxidoreductase</keyword>
<feature type="binding site" evidence="12">
    <location>
        <position position="92"/>
    </location>
    <ligand>
        <name>NAD(+)</name>
        <dbReference type="ChEBI" id="CHEBI:57540"/>
    </ligand>
</feature>
<dbReference type="SUPFAM" id="SSF51735">
    <property type="entry name" value="NAD(P)-binding Rossmann-fold domains"/>
    <property type="match status" value="1"/>
</dbReference>
<feature type="binding site" evidence="12">
    <location>
        <position position="13"/>
    </location>
    <ligand>
        <name>NAD(+)</name>
        <dbReference type="ChEBI" id="CHEBI:57540"/>
    </ligand>
</feature>
<feature type="binding site" evidence="12">
    <location>
        <begin position="19"/>
        <end position="20"/>
    </location>
    <ligand>
        <name>NAD(+)</name>
        <dbReference type="ChEBI" id="CHEBI:57540"/>
    </ligand>
</feature>
<dbReference type="EC" id="1.3.1.9" evidence="9"/>
<keyword evidence="14" id="KW-1185">Reference proteome</keyword>
<evidence type="ECO:0000256" key="2">
    <source>
        <dbReference type="ARBA" id="ARBA00009233"/>
    </source>
</evidence>
<organism evidence="13 14">
    <name type="scientific">Salinisphaera japonica YTM-1</name>
    <dbReference type="NCBI Taxonomy" id="1209778"/>
    <lineage>
        <taxon>Bacteria</taxon>
        <taxon>Pseudomonadati</taxon>
        <taxon>Pseudomonadota</taxon>
        <taxon>Gammaproteobacteria</taxon>
        <taxon>Salinisphaerales</taxon>
        <taxon>Salinisphaeraceae</taxon>
        <taxon>Salinisphaera</taxon>
    </lineage>
</organism>
<dbReference type="Proteomes" id="UP000285310">
    <property type="component" value="Unassembled WGS sequence"/>
</dbReference>
<dbReference type="FunFam" id="3.40.50.720:FF:000054">
    <property type="entry name" value="Enoyl-[acyl-carrier-protein] reductase [NADH]"/>
    <property type="match status" value="1"/>
</dbReference>
<feature type="binding site" evidence="12">
    <location>
        <begin position="192"/>
        <end position="196"/>
    </location>
    <ligand>
        <name>NAD(+)</name>
        <dbReference type="ChEBI" id="CHEBI:57540"/>
    </ligand>
</feature>
<evidence type="ECO:0000256" key="3">
    <source>
        <dbReference type="ARBA" id="ARBA00022516"/>
    </source>
</evidence>
<evidence type="ECO:0000313" key="14">
    <source>
        <dbReference type="Proteomes" id="UP000285310"/>
    </source>
</evidence>
<evidence type="ECO:0000256" key="11">
    <source>
        <dbReference type="PIRSR" id="PIRSR000094-2"/>
    </source>
</evidence>